<dbReference type="AlphaFoldDB" id="A0A0A9B511"/>
<reference evidence="2" key="2">
    <citation type="journal article" date="2015" name="Data Brief">
        <title>Shoot transcriptome of the giant reed, Arundo donax.</title>
        <authorList>
            <person name="Barrero R.A."/>
            <person name="Guerrero F.D."/>
            <person name="Moolhuijzen P."/>
            <person name="Goolsby J.A."/>
            <person name="Tidwell J."/>
            <person name="Bellgard S.E."/>
            <person name="Bellgard M.I."/>
        </authorList>
    </citation>
    <scope>NUCLEOTIDE SEQUENCE</scope>
    <source>
        <tissue evidence="2">Shoot tissue taken approximately 20 cm above the soil surface</tissue>
    </source>
</reference>
<organism evidence="2">
    <name type="scientific">Arundo donax</name>
    <name type="common">Giant reed</name>
    <name type="synonym">Donax arundinaceus</name>
    <dbReference type="NCBI Taxonomy" id="35708"/>
    <lineage>
        <taxon>Eukaryota</taxon>
        <taxon>Viridiplantae</taxon>
        <taxon>Streptophyta</taxon>
        <taxon>Embryophyta</taxon>
        <taxon>Tracheophyta</taxon>
        <taxon>Spermatophyta</taxon>
        <taxon>Magnoliopsida</taxon>
        <taxon>Liliopsida</taxon>
        <taxon>Poales</taxon>
        <taxon>Poaceae</taxon>
        <taxon>PACMAD clade</taxon>
        <taxon>Arundinoideae</taxon>
        <taxon>Arundineae</taxon>
        <taxon>Arundo</taxon>
    </lineage>
</organism>
<reference evidence="2" key="1">
    <citation type="submission" date="2014-09" db="EMBL/GenBank/DDBJ databases">
        <authorList>
            <person name="Magalhaes I.L.F."/>
            <person name="Oliveira U."/>
            <person name="Santos F.R."/>
            <person name="Vidigal T.H.D.A."/>
            <person name="Brescovit A.D."/>
            <person name="Santos A.J."/>
        </authorList>
    </citation>
    <scope>NUCLEOTIDE SEQUENCE</scope>
    <source>
        <tissue evidence="2">Shoot tissue taken approximately 20 cm above the soil surface</tissue>
    </source>
</reference>
<evidence type="ECO:0000313" key="2">
    <source>
        <dbReference type="EMBL" id="JAD57223.1"/>
    </source>
</evidence>
<accession>A0A0A9B511</accession>
<proteinExistence type="predicted"/>
<dbReference type="EMBL" id="GBRH01240672">
    <property type="protein sequence ID" value="JAD57223.1"/>
    <property type="molecule type" value="Transcribed_RNA"/>
</dbReference>
<feature type="region of interest" description="Disordered" evidence="1">
    <location>
        <begin position="1"/>
        <end position="27"/>
    </location>
</feature>
<name>A0A0A9B511_ARUDO</name>
<evidence type="ECO:0000256" key="1">
    <source>
        <dbReference type="SAM" id="MobiDB-lite"/>
    </source>
</evidence>
<sequence length="27" mass="3006">MMAPMRRGAGHFSAHRDNFNGDAQPHP</sequence>
<protein>
    <submittedName>
        <fullName evidence="2">Uncharacterized protein</fullName>
    </submittedName>
</protein>